<sequence length="437" mass="48891">MSGRRDELSDKLRAVVKLMLEDYRSLGKVEVFRVRDDFFKSFYVPTPFRGGVDQTVVFVDSGHTGRSYSTDSFYLVLMNIGGVLRSGEKIEYFGHRAGGPEVEGYILYASITSDGFKVAIHPLDDNSLLVDASRAEDVSKSLTSLVTRGYNRFLRGGLDYWEMGVKYFRRAANYLISLVELSYCVKVLSTIKDSICVLDGTLVRWFGAVQLRAWLGFDGLDIASILSGVSREEILSRHLWRIYGIAKTTKFTVIARSRALLSSVGGGYGSVGSESVERAAKFLRDLGARSKSFTEHLLNIVNPPVFHDNDHSIHALRAPVTVDGVNVFMFGLYTRGPLIDARQAYSVNEEVVEDSSGRLSTAVESVFSRLTRAPGYPPLGFLEVDALVRLKKEYISNKFEPRMLVSIIEETGGKYHPLAEFFRPSFEKRLGYVRGRT</sequence>
<dbReference type="eggNOG" id="arCOG02665">
    <property type="taxonomic scope" value="Archaea"/>
</dbReference>
<keyword evidence="2" id="KW-1185">Reference proteome</keyword>
<dbReference type="KEGG" id="thg:TCELL_1289"/>
<accession>I3TG24</accession>
<dbReference type="Proteomes" id="UP000005270">
    <property type="component" value="Chromosome"/>
</dbReference>
<evidence type="ECO:0000313" key="2">
    <source>
        <dbReference type="Proteomes" id="UP000005270"/>
    </source>
</evidence>
<proteinExistence type="predicted"/>
<dbReference type="RefSeq" id="WP_014737962.1">
    <property type="nucleotide sequence ID" value="NC_017954.1"/>
</dbReference>
<dbReference type="GeneID" id="13013610"/>
<dbReference type="STRING" id="1184251.TCELL_1289"/>
<dbReference type="HOGENOM" id="CLU_627918_0_0_2"/>
<name>I3TG24_THEC1</name>
<evidence type="ECO:0000313" key="1">
    <source>
        <dbReference type="EMBL" id="AFK51712.1"/>
    </source>
</evidence>
<protein>
    <recommendedName>
        <fullName evidence="3">NurA domain-containing protein</fullName>
    </recommendedName>
</protein>
<dbReference type="EMBL" id="CP003531">
    <property type="protein sequence ID" value="AFK51712.1"/>
    <property type="molecule type" value="Genomic_DNA"/>
</dbReference>
<gene>
    <name evidence="1" type="ordered locus">TCELL_1289</name>
</gene>
<dbReference type="InParanoid" id="I3TG24"/>
<reference evidence="1 2" key="1">
    <citation type="journal article" date="2012" name="J. Bacteriol.">
        <title>Complete genome sequence of the hyperthermophilic cellulolytic Crenarchaeon 'Thermogladius cellulolyticus' 1633.</title>
        <authorList>
            <person name="Mardanov A.V."/>
            <person name="Kochetkova T.V."/>
            <person name="Beletsky A.V."/>
            <person name="Bonch-Osmolovskaya E.A."/>
            <person name="Ravin N.V."/>
            <person name="Skryabin K.G."/>
        </authorList>
    </citation>
    <scope>NUCLEOTIDE SEQUENCE [LARGE SCALE GENOMIC DNA]</scope>
    <source>
        <strain evidence="2">DSM 22663 / VKM B-2946 / 1633</strain>
    </source>
</reference>
<organism evidence="1 2">
    <name type="scientific">Thermogladius calderae (strain DSM 22663 / VKM B-2946 / 1633)</name>
    <dbReference type="NCBI Taxonomy" id="1184251"/>
    <lineage>
        <taxon>Archaea</taxon>
        <taxon>Thermoproteota</taxon>
        <taxon>Thermoprotei</taxon>
        <taxon>Desulfurococcales</taxon>
        <taxon>Desulfurococcaceae</taxon>
        <taxon>Thermogladius</taxon>
    </lineage>
</organism>
<dbReference type="OrthoDB" id="18942at2157"/>
<dbReference type="AlphaFoldDB" id="I3TG24"/>
<evidence type="ECO:0008006" key="3">
    <source>
        <dbReference type="Google" id="ProtNLM"/>
    </source>
</evidence>